<dbReference type="EMBL" id="QGHA01000005">
    <property type="protein sequence ID" value="PWK77115.1"/>
    <property type="molecule type" value="Genomic_DNA"/>
</dbReference>
<comment type="caution">
    <text evidence="1">The sequence shown here is derived from an EMBL/GenBank/DDBJ whole genome shotgun (WGS) entry which is preliminary data.</text>
</comment>
<proteinExistence type="predicted"/>
<gene>
    <name evidence="1" type="ORF">LX99_02925</name>
</gene>
<reference evidence="1 2" key="1">
    <citation type="submission" date="2018-05" db="EMBL/GenBank/DDBJ databases">
        <title>Genomic Encyclopedia of Archaeal and Bacterial Type Strains, Phase II (KMG-II): from individual species to whole genera.</title>
        <authorList>
            <person name="Goeker M."/>
        </authorList>
    </citation>
    <scope>NUCLEOTIDE SEQUENCE [LARGE SCALE GENOMIC DNA]</scope>
    <source>
        <strain evidence="1 2">DSM 19975</strain>
    </source>
</reference>
<evidence type="ECO:0000313" key="1">
    <source>
        <dbReference type="EMBL" id="PWK77115.1"/>
    </source>
</evidence>
<keyword evidence="2" id="KW-1185">Reference proteome</keyword>
<accession>A0A316HFV5</accession>
<dbReference type="Gene3D" id="3.10.450.50">
    <property type="match status" value="1"/>
</dbReference>
<organism evidence="1 2">
    <name type="scientific">Mucilaginibacter oryzae</name>
    <dbReference type="NCBI Taxonomy" id="468058"/>
    <lineage>
        <taxon>Bacteria</taxon>
        <taxon>Pseudomonadati</taxon>
        <taxon>Bacteroidota</taxon>
        <taxon>Sphingobacteriia</taxon>
        <taxon>Sphingobacteriales</taxon>
        <taxon>Sphingobacteriaceae</taxon>
        <taxon>Mucilaginibacter</taxon>
    </lineage>
</organism>
<dbReference type="AlphaFoldDB" id="A0A316HFV5"/>
<evidence type="ECO:0000313" key="2">
    <source>
        <dbReference type="Proteomes" id="UP000245678"/>
    </source>
</evidence>
<protein>
    <submittedName>
        <fullName evidence="1">Uncharacterized protein</fullName>
    </submittedName>
</protein>
<dbReference type="SUPFAM" id="SSF54427">
    <property type="entry name" value="NTF2-like"/>
    <property type="match status" value="1"/>
</dbReference>
<sequence length="103" mass="12093">MNFFLLCRAELWGMKNIIENIRLYVDAWNETTPKAVKAKFSECCAPDMTYTDKTTPLFTGIYKLVDLVTGSYQKTPGRTFSLLTQPEYFDGQVYYTWAFRYRV</sequence>
<dbReference type="InterPro" id="IPR032710">
    <property type="entry name" value="NTF2-like_dom_sf"/>
</dbReference>
<name>A0A316HFV5_9SPHI</name>
<dbReference type="Proteomes" id="UP000245678">
    <property type="component" value="Unassembled WGS sequence"/>
</dbReference>